<evidence type="ECO:0000256" key="10">
    <source>
        <dbReference type="ARBA" id="ARBA00022723"/>
    </source>
</evidence>
<keyword evidence="4 19" id="KW-0813">Transport</keyword>
<keyword evidence="12 19" id="KW-0375">Hydrogen ion transport</keyword>
<evidence type="ECO:0000256" key="15">
    <source>
        <dbReference type="ARBA" id="ARBA00023002"/>
    </source>
</evidence>
<dbReference type="InterPro" id="IPR032858">
    <property type="entry name" value="CcoP_N"/>
</dbReference>
<evidence type="ECO:0000256" key="16">
    <source>
        <dbReference type="ARBA" id="ARBA00023004"/>
    </source>
</evidence>
<dbReference type="RefSeq" id="WP_119377356.1">
    <property type="nucleotide sequence ID" value="NZ_QWFX01000016.1"/>
</dbReference>
<keyword evidence="17 19" id="KW-0406">Ion transport</keyword>
<dbReference type="PANTHER" id="PTHR33751:SF1">
    <property type="entry name" value="CBB3-TYPE CYTOCHROME C OXIDASE SUBUNIT FIXP"/>
    <property type="match status" value="1"/>
</dbReference>
<reference evidence="24 25" key="1">
    <citation type="submission" date="2018-08" db="EMBL/GenBank/DDBJ databases">
        <title>Henriciella mobilis sp. nov., isolated from seawater.</title>
        <authorList>
            <person name="Cheng H."/>
            <person name="Wu Y.-H."/>
            <person name="Xu X.-W."/>
            <person name="Guo L.-L."/>
        </authorList>
    </citation>
    <scope>NUCLEOTIDE SEQUENCE [LARGE SCALE GENOMIC DNA]</scope>
    <source>
        <strain evidence="24 25">JN25</strain>
    </source>
</reference>
<dbReference type="GO" id="GO:0016491">
    <property type="term" value="F:oxidoreductase activity"/>
    <property type="evidence" value="ECO:0007669"/>
    <property type="project" value="UniProtKB-KW"/>
</dbReference>
<dbReference type="GO" id="GO:0005886">
    <property type="term" value="C:plasma membrane"/>
    <property type="evidence" value="ECO:0007669"/>
    <property type="project" value="UniProtKB-SubCell"/>
</dbReference>
<comment type="subcellular location">
    <subcellularLocation>
        <location evidence="1 19">Cell inner membrane</location>
    </subcellularLocation>
</comment>
<dbReference type="AlphaFoldDB" id="A0A399R6K0"/>
<feature type="binding site" description="covalent" evidence="21">
    <location>
        <position position="224"/>
    </location>
    <ligand>
        <name>heme c</name>
        <dbReference type="ChEBI" id="CHEBI:61717"/>
        <label>2</label>
    </ligand>
</feature>
<evidence type="ECO:0000313" key="25">
    <source>
        <dbReference type="Proteomes" id="UP000266385"/>
    </source>
</evidence>
<evidence type="ECO:0000256" key="4">
    <source>
        <dbReference type="ARBA" id="ARBA00022448"/>
    </source>
</evidence>
<dbReference type="PIRSF" id="PIRSF000006">
    <property type="entry name" value="Cbb3-Cox_fixP"/>
    <property type="match status" value="1"/>
</dbReference>
<dbReference type="PANTHER" id="PTHR33751">
    <property type="entry name" value="CBB3-TYPE CYTOCHROME C OXIDASE SUBUNIT FIXP"/>
    <property type="match status" value="1"/>
</dbReference>
<feature type="binding site" description="axial binding residue" evidence="20">
    <location>
        <position position="228"/>
    </location>
    <ligand>
        <name>heme c</name>
        <dbReference type="ChEBI" id="CHEBI:61717"/>
        <label>2</label>
    </ligand>
    <ligandPart>
        <name>Fe</name>
        <dbReference type="ChEBI" id="CHEBI:18248"/>
    </ligandPart>
</feature>
<evidence type="ECO:0000256" key="12">
    <source>
        <dbReference type="ARBA" id="ARBA00022781"/>
    </source>
</evidence>
<name>A0A399R6K0_9PROT</name>
<evidence type="ECO:0000256" key="18">
    <source>
        <dbReference type="ARBA" id="ARBA00023136"/>
    </source>
</evidence>
<comment type="caution">
    <text evidence="24">The sequence shown here is derived from an EMBL/GenBank/DDBJ whole genome shotgun (WGS) entry which is preliminary data.</text>
</comment>
<evidence type="ECO:0000256" key="7">
    <source>
        <dbReference type="ARBA" id="ARBA00022617"/>
    </source>
</evidence>
<dbReference type="GO" id="GO:0005506">
    <property type="term" value="F:iron ion binding"/>
    <property type="evidence" value="ECO:0007669"/>
    <property type="project" value="InterPro"/>
</dbReference>
<dbReference type="PROSITE" id="PS51007">
    <property type="entry name" value="CYTC"/>
    <property type="match status" value="2"/>
</dbReference>
<evidence type="ECO:0000256" key="20">
    <source>
        <dbReference type="PIRSR" id="PIRSR000006-1"/>
    </source>
</evidence>
<comment type="pathway">
    <text evidence="2 19">Energy metabolism; oxidative phosphorylation.</text>
</comment>
<dbReference type="Pfam" id="PF13442">
    <property type="entry name" value="Cytochrome_CBB3"/>
    <property type="match status" value="1"/>
</dbReference>
<evidence type="ECO:0000256" key="13">
    <source>
        <dbReference type="ARBA" id="ARBA00022982"/>
    </source>
</evidence>
<keyword evidence="18 19" id="KW-0472">Membrane</keyword>
<comment type="function">
    <text evidence="19">C-type cytochrome. Part of the cbb3-type cytochrome c oxidase complex.</text>
</comment>
<dbReference type="InterPro" id="IPR050597">
    <property type="entry name" value="Cytochrome_c_Oxidase_Subunit"/>
</dbReference>
<keyword evidence="5 19" id="KW-1003">Cell membrane</keyword>
<feature type="domain" description="Cytochrome c" evidence="23">
    <location>
        <begin position="211"/>
        <end position="292"/>
    </location>
</feature>
<keyword evidence="6 19" id="KW-0997">Cell inner membrane</keyword>
<keyword evidence="25" id="KW-1185">Reference proteome</keyword>
<evidence type="ECO:0000256" key="14">
    <source>
        <dbReference type="ARBA" id="ARBA00022989"/>
    </source>
</evidence>
<dbReference type="Gene3D" id="6.10.280.130">
    <property type="match status" value="1"/>
</dbReference>
<gene>
    <name evidence="24" type="primary">ccoP</name>
    <name evidence="24" type="ORF">D1223_15510</name>
</gene>
<sequence length="295" mass="31992">MSDHTKDIDETTGVETTGHEWDGIKELNNPLPRWWLYIWYGTIAFSIAYMIAMPALPALPGLGTNTRGVLGASDRVAVAEQVDKMRADRMAAGTALLSASLEEIETDRSLQQFAMAAGESAFGDNCATCHGAGGRGAIGYPTLADDVWLWDGTLDGIEYTIRHGIRHEEDPETRFSQMPAFGRDGLLTRAQIDDVVNHVLTLSGREAESEEAAGRGADIFAAQCALCHGPNGTGDRTQGAPNLTDQTWLFGSEYRDIYNTVYNARNAHMPAWGERLDDATIKSLAVYVHSLGGGE</sequence>
<keyword evidence="9 22" id="KW-0812">Transmembrane</keyword>
<keyword evidence="8 19" id="KW-0679">Respiratory chain</keyword>
<feature type="binding site" description="axial binding residue" evidence="20">
    <location>
        <position position="178"/>
    </location>
    <ligand>
        <name>heme c</name>
        <dbReference type="ChEBI" id="CHEBI:61717"/>
        <label>2</label>
    </ligand>
    <ligandPart>
        <name>Fe</name>
        <dbReference type="ChEBI" id="CHEBI:18248"/>
    </ligandPart>
</feature>
<organism evidence="24 25">
    <name type="scientific">Henriciella mobilis</name>
    <dbReference type="NCBI Taxonomy" id="2305467"/>
    <lineage>
        <taxon>Bacteria</taxon>
        <taxon>Pseudomonadati</taxon>
        <taxon>Pseudomonadota</taxon>
        <taxon>Alphaproteobacteria</taxon>
        <taxon>Hyphomonadales</taxon>
        <taxon>Hyphomonadaceae</taxon>
        <taxon>Henriciella</taxon>
    </lineage>
</organism>
<evidence type="ECO:0000256" key="3">
    <source>
        <dbReference type="ARBA" id="ARBA00006113"/>
    </source>
</evidence>
<evidence type="ECO:0000256" key="17">
    <source>
        <dbReference type="ARBA" id="ARBA00023065"/>
    </source>
</evidence>
<evidence type="ECO:0000256" key="22">
    <source>
        <dbReference type="SAM" id="Phobius"/>
    </source>
</evidence>
<feature type="binding site" description="covalent" evidence="21">
    <location>
        <position position="227"/>
    </location>
    <ligand>
        <name>heme c</name>
        <dbReference type="ChEBI" id="CHEBI:61717"/>
        <label>2</label>
    </ligand>
</feature>
<keyword evidence="16 19" id="KW-0408">Iron</keyword>
<dbReference type="UniPathway" id="UPA00705"/>
<evidence type="ECO:0000256" key="11">
    <source>
        <dbReference type="ARBA" id="ARBA00022737"/>
    </source>
</evidence>
<comment type="cofactor">
    <cofactor evidence="19 21">
        <name>heme c</name>
        <dbReference type="ChEBI" id="CHEBI:61717"/>
    </cofactor>
    <text evidence="19 21">Binds 2 heme C groups per subunit.</text>
</comment>
<evidence type="ECO:0000256" key="5">
    <source>
        <dbReference type="ARBA" id="ARBA00022475"/>
    </source>
</evidence>
<dbReference type="InterPro" id="IPR036909">
    <property type="entry name" value="Cyt_c-like_dom_sf"/>
</dbReference>
<dbReference type="Proteomes" id="UP000266385">
    <property type="component" value="Unassembled WGS sequence"/>
</dbReference>
<dbReference type="OrthoDB" id="9811281at2"/>
<feature type="domain" description="Cytochrome c" evidence="23">
    <location>
        <begin position="113"/>
        <end position="203"/>
    </location>
</feature>
<comment type="similarity">
    <text evidence="3 19">Belongs to the CcoP / FixP family.</text>
</comment>
<evidence type="ECO:0000256" key="19">
    <source>
        <dbReference type="PIRNR" id="PIRNR000006"/>
    </source>
</evidence>
<accession>A0A399R6K0</accession>
<dbReference type="EMBL" id="QWFX01000016">
    <property type="protein sequence ID" value="RIJ26393.1"/>
    <property type="molecule type" value="Genomic_DNA"/>
</dbReference>
<dbReference type="NCBIfam" id="TIGR00782">
    <property type="entry name" value="ccoP"/>
    <property type="match status" value="1"/>
</dbReference>
<evidence type="ECO:0000256" key="1">
    <source>
        <dbReference type="ARBA" id="ARBA00004533"/>
    </source>
</evidence>
<dbReference type="SUPFAM" id="SSF46626">
    <property type="entry name" value="Cytochrome c"/>
    <property type="match status" value="2"/>
</dbReference>
<keyword evidence="13 19" id="KW-0249">Electron transport</keyword>
<evidence type="ECO:0000313" key="24">
    <source>
        <dbReference type="EMBL" id="RIJ26393.1"/>
    </source>
</evidence>
<feature type="binding site" description="axial binding residue" evidence="20">
    <location>
        <position position="130"/>
    </location>
    <ligand>
        <name>heme c</name>
        <dbReference type="ChEBI" id="CHEBI:61717"/>
        <label>1</label>
    </ligand>
    <ligandPart>
        <name>Fe</name>
        <dbReference type="ChEBI" id="CHEBI:18248"/>
    </ligandPart>
</feature>
<keyword evidence="7 19" id="KW-0349">Heme</keyword>
<dbReference type="GO" id="GO:1902600">
    <property type="term" value="P:proton transmembrane transport"/>
    <property type="evidence" value="ECO:0007669"/>
    <property type="project" value="UniProtKB-KW"/>
</dbReference>
<dbReference type="GO" id="GO:0006119">
    <property type="term" value="P:oxidative phosphorylation"/>
    <property type="evidence" value="ECO:0007669"/>
    <property type="project" value="UniProtKB-UniPathway"/>
</dbReference>
<feature type="transmembrane region" description="Helical" evidence="22">
    <location>
        <begin position="34"/>
        <end position="52"/>
    </location>
</feature>
<keyword evidence="11" id="KW-0677">Repeat</keyword>
<dbReference type="GO" id="GO:0020037">
    <property type="term" value="F:heme binding"/>
    <property type="evidence" value="ECO:0007669"/>
    <property type="project" value="InterPro"/>
</dbReference>
<evidence type="ECO:0000259" key="23">
    <source>
        <dbReference type="PROSITE" id="PS51007"/>
    </source>
</evidence>
<dbReference type="InterPro" id="IPR009056">
    <property type="entry name" value="Cyt_c-like_dom"/>
</dbReference>
<keyword evidence="10 19" id="KW-0479">Metal-binding</keyword>
<dbReference type="Gene3D" id="1.10.760.10">
    <property type="entry name" value="Cytochrome c-like domain"/>
    <property type="match status" value="2"/>
</dbReference>
<dbReference type="Pfam" id="PF00034">
    <property type="entry name" value="Cytochrom_C"/>
    <property type="match status" value="1"/>
</dbReference>
<feature type="binding site" description="covalent" evidence="21">
    <location>
        <position position="129"/>
    </location>
    <ligand>
        <name>heme c</name>
        <dbReference type="ChEBI" id="CHEBI:61717"/>
        <label>1</label>
    </ligand>
</feature>
<proteinExistence type="inferred from homology"/>
<feature type="binding site" description="covalent" evidence="21">
    <location>
        <position position="126"/>
    </location>
    <ligand>
        <name>heme c</name>
        <dbReference type="ChEBI" id="CHEBI:61717"/>
        <label>1</label>
    </ligand>
</feature>
<evidence type="ECO:0000256" key="8">
    <source>
        <dbReference type="ARBA" id="ARBA00022660"/>
    </source>
</evidence>
<feature type="binding site" description="axial binding residue" evidence="20">
    <location>
        <position position="269"/>
    </location>
    <ligand>
        <name>heme c</name>
        <dbReference type="ChEBI" id="CHEBI:61717"/>
        <label>1</label>
    </ligand>
    <ligandPart>
        <name>Fe</name>
        <dbReference type="ChEBI" id="CHEBI:18248"/>
    </ligandPart>
</feature>
<evidence type="ECO:0000256" key="6">
    <source>
        <dbReference type="ARBA" id="ARBA00022519"/>
    </source>
</evidence>
<protein>
    <recommendedName>
        <fullName evidence="19">Cbb3-type cytochrome c oxidase subunit</fullName>
    </recommendedName>
</protein>
<dbReference type="GO" id="GO:0009055">
    <property type="term" value="F:electron transfer activity"/>
    <property type="evidence" value="ECO:0007669"/>
    <property type="project" value="InterPro"/>
</dbReference>
<dbReference type="PRINTS" id="PR00605">
    <property type="entry name" value="CYTCHROMECIC"/>
</dbReference>
<evidence type="ECO:0000256" key="2">
    <source>
        <dbReference type="ARBA" id="ARBA00004673"/>
    </source>
</evidence>
<dbReference type="Pfam" id="PF14715">
    <property type="entry name" value="FixP_N"/>
    <property type="match status" value="1"/>
</dbReference>
<dbReference type="InterPro" id="IPR004678">
    <property type="entry name" value="Cyt_c_oxidase_cbb3_su3"/>
</dbReference>
<dbReference type="InterPro" id="IPR038414">
    <property type="entry name" value="CcoP_N_sf"/>
</dbReference>
<dbReference type="InterPro" id="IPR008168">
    <property type="entry name" value="Cyt_C_IC"/>
</dbReference>
<keyword evidence="14 22" id="KW-1133">Transmembrane helix</keyword>
<evidence type="ECO:0000256" key="9">
    <source>
        <dbReference type="ARBA" id="ARBA00022692"/>
    </source>
</evidence>
<evidence type="ECO:0000256" key="21">
    <source>
        <dbReference type="PIRSR" id="PIRSR000006-2"/>
    </source>
</evidence>
<comment type="subunit">
    <text evidence="19">Component of the cbb3-type cytochrome c oxidase.</text>
</comment>
<keyword evidence="15 19" id="KW-0560">Oxidoreductase</keyword>